<protein>
    <submittedName>
        <fullName evidence="2">Uncharacterized protein</fullName>
    </submittedName>
</protein>
<reference evidence="2" key="1">
    <citation type="submission" date="2006-10" db="EMBL/GenBank/DDBJ databases">
        <title>Complete sequence of Solibacter usitatus Ellin6076.</title>
        <authorList>
            <consortium name="US DOE Joint Genome Institute"/>
            <person name="Copeland A."/>
            <person name="Lucas S."/>
            <person name="Lapidus A."/>
            <person name="Barry K."/>
            <person name="Detter J.C."/>
            <person name="Glavina del Rio T."/>
            <person name="Hammon N."/>
            <person name="Israni S."/>
            <person name="Dalin E."/>
            <person name="Tice H."/>
            <person name="Pitluck S."/>
            <person name="Thompson L.S."/>
            <person name="Brettin T."/>
            <person name="Bruce D."/>
            <person name="Han C."/>
            <person name="Tapia R."/>
            <person name="Gilna P."/>
            <person name="Schmutz J."/>
            <person name="Larimer F."/>
            <person name="Land M."/>
            <person name="Hauser L."/>
            <person name="Kyrpides N."/>
            <person name="Mikhailova N."/>
            <person name="Janssen P.H."/>
            <person name="Kuske C.R."/>
            <person name="Richardson P."/>
        </authorList>
    </citation>
    <scope>NUCLEOTIDE SEQUENCE</scope>
    <source>
        <strain evidence="2">Ellin6076</strain>
    </source>
</reference>
<proteinExistence type="predicted"/>
<evidence type="ECO:0000256" key="1">
    <source>
        <dbReference type="SAM" id="SignalP"/>
    </source>
</evidence>
<dbReference type="OrthoDB" id="5490906at2"/>
<accession>Q01WV0</accession>
<sequence length="418" mass="46924" precursor="true">MHRKLLLLSVLCATAFAQMPPMPNMPGMSGMSHMNMNRAGMYLMNMSSGTAMNPYSWQMPMKMTEAGTWNLMFMSQVFLVDTQQSGPRGADKFYSANWFMASGIHKVGRGSLMLTAMLSLEPATITNRSYPLLFQTGETAFGRPLVDRQHPHDFIMSLSADFAYPLNRDTMLQLYYAPVGDPALGPVAFPHRASAFELPQATLGHHWQDSTHIANNVATVAVRHKWLRVEASGFYGSEPDENRWNIDWGPMNSWAARLSAAPTQNWLAQVSTGHLVKPERQEEGDVQRTTASLQYSRPMDSGTSWSTSLIWGRNHELLTHRNVDGYLLETLYPVTRRNFLTGRIEVVDKDELALPKGLGTTFRIRSFIAGYTRDIVTFHGIETGIGANVTAYGIPPVIAPYYGDHPWGVNVYLRMRLR</sequence>
<keyword evidence="1" id="KW-0732">Signal</keyword>
<feature type="signal peptide" evidence="1">
    <location>
        <begin position="1"/>
        <end position="17"/>
    </location>
</feature>
<dbReference type="EMBL" id="CP000473">
    <property type="protein sequence ID" value="ABJ85865.1"/>
    <property type="molecule type" value="Genomic_DNA"/>
</dbReference>
<dbReference type="HOGENOM" id="CLU_034455_0_0_0"/>
<organism evidence="2">
    <name type="scientific">Solibacter usitatus (strain Ellin6076)</name>
    <dbReference type="NCBI Taxonomy" id="234267"/>
    <lineage>
        <taxon>Bacteria</taxon>
        <taxon>Pseudomonadati</taxon>
        <taxon>Acidobacteriota</taxon>
        <taxon>Terriglobia</taxon>
        <taxon>Bryobacterales</taxon>
        <taxon>Solibacteraceae</taxon>
        <taxon>Candidatus Solibacter</taxon>
    </lineage>
</organism>
<name>Q01WV0_SOLUE</name>
<dbReference type="STRING" id="234267.Acid_4906"/>
<dbReference type="InParanoid" id="Q01WV0"/>
<feature type="chain" id="PRO_5004162750" evidence="1">
    <location>
        <begin position="18"/>
        <end position="418"/>
    </location>
</feature>
<dbReference type="AlphaFoldDB" id="Q01WV0"/>
<dbReference type="KEGG" id="sus:Acid_4906"/>
<gene>
    <name evidence="2" type="ordered locus">Acid_4906</name>
</gene>
<evidence type="ECO:0000313" key="2">
    <source>
        <dbReference type="EMBL" id="ABJ85865.1"/>
    </source>
</evidence>
<dbReference type="eggNOG" id="COG3667">
    <property type="taxonomic scope" value="Bacteria"/>
</dbReference>